<keyword evidence="1" id="KW-0472">Membrane</keyword>
<comment type="caution">
    <text evidence="2">The sequence shown here is derived from an EMBL/GenBank/DDBJ whole genome shotgun (WGS) entry which is preliminary data.</text>
</comment>
<evidence type="ECO:0000313" key="3">
    <source>
        <dbReference type="Proteomes" id="UP000198145"/>
    </source>
</evidence>
<protein>
    <recommendedName>
        <fullName evidence="4">Magnesium transporter</fullName>
    </recommendedName>
</protein>
<dbReference type="AlphaFoldDB" id="A0A246FC53"/>
<name>A0A246FC53_PSENT</name>
<reference evidence="2 3" key="1">
    <citation type="submission" date="2017-06" db="EMBL/GenBank/DDBJ databases">
        <title>Draft genome of Pseudomonas nitroreducens DF05.</title>
        <authorList>
            <person name="Iyer R."/>
        </authorList>
    </citation>
    <scope>NUCLEOTIDE SEQUENCE [LARGE SCALE GENOMIC DNA]</scope>
    <source>
        <strain evidence="2 3">DF05</strain>
    </source>
</reference>
<accession>A0A246FC53</accession>
<sequence>MNRHYYISDNLDDLEQVEQELSQSGIGIEQMHVLSDSDAELEEHRLHEVPSMMKKDVVHWGKIGLMIGAALAVLVLVVGYLSGWTQTAAGWIPVVFLAAVLLGFSLWESSFFGLQRPSGDVRRFQDNLHEGRHVFFVDVKPEQEPVLDMVVRHHPRLEIAGFGNAAPAWWLSMEHAWNRFRHMM</sequence>
<dbReference type="STRING" id="46680.GCA_000807755_01577"/>
<feature type="transmembrane region" description="Helical" evidence="1">
    <location>
        <begin position="88"/>
        <end position="107"/>
    </location>
</feature>
<feature type="transmembrane region" description="Helical" evidence="1">
    <location>
        <begin position="63"/>
        <end position="82"/>
    </location>
</feature>
<dbReference type="EMBL" id="NJBA01000002">
    <property type="protein sequence ID" value="OWP51893.1"/>
    <property type="molecule type" value="Genomic_DNA"/>
</dbReference>
<gene>
    <name evidence="2" type="ORF">CEG18_06400</name>
</gene>
<keyword evidence="1" id="KW-1133">Transmembrane helix</keyword>
<dbReference type="eggNOG" id="ENOG502ZCUF">
    <property type="taxonomic scope" value="Bacteria"/>
</dbReference>
<keyword evidence="1" id="KW-0812">Transmembrane</keyword>
<evidence type="ECO:0000256" key="1">
    <source>
        <dbReference type="SAM" id="Phobius"/>
    </source>
</evidence>
<evidence type="ECO:0008006" key="4">
    <source>
        <dbReference type="Google" id="ProtNLM"/>
    </source>
</evidence>
<organism evidence="2 3">
    <name type="scientific">Pseudomonas nitroreducens</name>
    <dbReference type="NCBI Taxonomy" id="46680"/>
    <lineage>
        <taxon>Bacteria</taxon>
        <taxon>Pseudomonadati</taxon>
        <taxon>Pseudomonadota</taxon>
        <taxon>Gammaproteobacteria</taxon>
        <taxon>Pseudomonadales</taxon>
        <taxon>Pseudomonadaceae</taxon>
        <taxon>Pseudomonas</taxon>
    </lineage>
</organism>
<dbReference type="Proteomes" id="UP000198145">
    <property type="component" value="Unassembled WGS sequence"/>
</dbReference>
<dbReference type="RefSeq" id="WP_088416758.1">
    <property type="nucleotide sequence ID" value="NZ_NJBA01000002.1"/>
</dbReference>
<evidence type="ECO:0000313" key="2">
    <source>
        <dbReference type="EMBL" id="OWP51893.1"/>
    </source>
</evidence>
<proteinExistence type="predicted"/>